<dbReference type="PANTHER" id="PTHR48008:SF14">
    <property type="entry name" value="PROTEIN KINASE DOMAIN-CONTAINING PROTEIN"/>
    <property type="match status" value="1"/>
</dbReference>
<dbReference type="InterPro" id="IPR000719">
    <property type="entry name" value="Prot_kinase_dom"/>
</dbReference>
<dbReference type="Pfam" id="PF07714">
    <property type="entry name" value="PK_Tyr_Ser-Thr"/>
    <property type="match status" value="1"/>
</dbReference>
<dbReference type="SUPFAM" id="SSF56112">
    <property type="entry name" value="Protein kinase-like (PK-like)"/>
    <property type="match status" value="1"/>
</dbReference>
<dbReference type="Gene3D" id="1.10.510.10">
    <property type="entry name" value="Transferase(Phosphotransferase) domain 1"/>
    <property type="match status" value="1"/>
</dbReference>
<organism evidence="2 3">
    <name type="scientific">Xanthoceras sorbifolium</name>
    <dbReference type="NCBI Taxonomy" id="99658"/>
    <lineage>
        <taxon>Eukaryota</taxon>
        <taxon>Viridiplantae</taxon>
        <taxon>Streptophyta</taxon>
        <taxon>Embryophyta</taxon>
        <taxon>Tracheophyta</taxon>
        <taxon>Spermatophyta</taxon>
        <taxon>Magnoliopsida</taxon>
        <taxon>eudicotyledons</taxon>
        <taxon>Gunneridae</taxon>
        <taxon>Pentapetalae</taxon>
        <taxon>rosids</taxon>
        <taxon>malvids</taxon>
        <taxon>Sapindales</taxon>
        <taxon>Sapindaceae</taxon>
        <taxon>Xanthoceroideae</taxon>
        <taxon>Xanthoceras</taxon>
    </lineage>
</organism>
<sequence length="266" mass="29646">MNIAVKVFNLQVEKALKCFEMECEVIRNTRHRNLIRIISSCSSVDFKALVLEFMPNGSLDKCLYSGEYILDILGRLNIMIDIASALEYLHHGYTSPIVHCDLKPSNVLLDEDLTAHVSDFGIAKLLVEPDSVTQTMTLATIGYMAPEFGSEGIVSTKGDIYSYGILLMETFTGKKPTDEIFSSGERNLKCYVRESLSSHAGIQVIDSNLLSREDEHFVAKKDCVISIIQLGLECSAESPEERLDMKTVLAKLKKIKVKFLNGIELA</sequence>
<protein>
    <recommendedName>
        <fullName evidence="1">Protein kinase domain-containing protein</fullName>
    </recommendedName>
</protein>
<keyword evidence="3" id="KW-1185">Reference proteome</keyword>
<evidence type="ECO:0000313" key="2">
    <source>
        <dbReference type="EMBL" id="KAH7568711.1"/>
    </source>
</evidence>
<dbReference type="PROSITE" id="PS50011">
    <property type="entry name" value="PROTEIN_KINASE_DOM"/>
    <property type="match status" value="1"/>
</dbReference>
<gene>
    <name evidence="2" type="ORF">JRO89_XS06G0035500</name>
</gene>
<dbReference type="PROSITE" id="PS00108">
    <property type="entry name" value="PROTEIN_KINASE_ST"/>
    <property type="match status" value="1"/>
</dbReference>
<dbReference type="Proteomes" id="UP000827721">
    <property type="component" value="Unassembled WGS sequence"/>
</dbReference>
<dbReference type="InterPro" id="IPR052451">
    <property type="entry name" value="Ser/Thr_kinase-like"/>
</dbReference>
<name>A0ABQ8HWL7_9ROSI</name>
<dbReference type="Gene3D" id="3.30.200.20">
    <property type="entry name" value="Phosphorylase Kinase, domain 1"/>
    <property type="match status" value="1"/>
</dbReference>
<accession>A0ABQ8HWL7</accession>
<dbReference type="PANTHER" id="PTHR48008">
    <property type="entry name" value="LEUCINE-RICH REPEAT RECEPTOR-LIKE PROTEIN KINASE IMK3-RELATED"/>
    <property type="match status" value="1"/>
</dbReference>
<proteinExistence type="predicted"/>
<dbReference type="InterPro" id="IPR011009">
    <property type="entry name" value="Kinase-like_dom_sf"/>
</dbReference>
<reference evidence="2 3" key="1">
    <citation type="submission" date="2021-02" db="EMBL/GenBank/DDBJ databases">
        <title>Plant Genome Project.</title>
        <authorList>
            <person name="Zhang R.-G."/>
        </authorList>
    </citation>
    <scope>NUCLEOTIDE SEQUENCE [LARGE SCALE GENOMIC DNA]</scope>
    <source>
        <tissue evidence="2">Leaves</tissue>
    </source>
</reference>
<comment type="caution">
    <text evidence="2">The sequence shown here is derived from an EMBL/GenBank/DDBJ whole genome shotgun (WGS) entry which is preliminary data.</text>
</comment>
<dbReference type="InterPro" id="IPR008271">
    <property type="entry name" value="Ser/Thr_kinase_AS"/>
</dbReference>
<dbReference type="EMBL" id="JAFEMO010000006">
    <property type="protein sequence ID" value="KAH7568711.1"/>
    <property type="molecule type" value="Genomic_DNA"/>
</dbReference>
<feature type="domain" description="Protein kinase" evidence="1">
    <location>
        <begin position="1"/>
        <end position="260"/>
    </location>
</feature>
<dbReference type="InterPro" id="IPR001245">
    <property type="entry name" value="Ser-Thr/Tyr_kinase_cat_dom"/>
</dbReference>
<dbReference type="SMART" id="SM00220">
    <property type="entry name" value="S_TKc"/>
    <property type="match status" value="1"/>
</dbReference>
<evidence type="ECO:0000313" key="3">
    <source>
        <dbReference type="Proteomes" id="UP000827721"/>
    </source>
</evidence>
<evidence type="ECO:0000259" key="1">
    <source>
        <dbReference type="PROSITE" id="PS50011"/>
    </source>
</evidence>